<dbReference type="OrthoDB" id="10319087at2759"/>
<protein>
    <submittedName>
        <fullName evidence="2">PIR protein</fullName>
    </submittedName>
</protein>
<proteinExistence type="predicted"/>
<feature type="transmembrane region" description="Helical" evidence="1">
    <location>
        <begin position="267"/>
        <end position="286"/>
    </location>
</feature>
<sequence>MENRANVLKNKLEPFKFDIFLNNPVTSCPQCTLCDEVNQNKKNEPWFKIFCYQFVRNLETAEITNSTLSEDKKESRCRSLMYWMYSKVKNLYEISNINNKDNIIQELLGVWKKFNDSNVKSYLSSKCSVPNYSEFTDIKEMEKKKIMSDYCENYHELTKILKIYETYVDAHIYYDYFRDSLKTYRKIVGECNTEDFIIRDCSKFCSNDDPDNLLKTAKFRTIEISPGNNDYIEKGKCDILKDEAVAAKTCETKDVPSPEFTFSDKRAIILILFSLWGVFLTFLFLYKMTPFRSWISSKLGKKKIIKDSFNEQSDDETLDADYESRDRNMENTGYNITYNSDWNFSR</sequence>
<dbReference type="VEuPathDB" id="PlasmoDB:PocGH01_00152800"/>
<reference evidence="2 3" key="1">
    <citation type="submission" date="2016-06" db="EMBL/GenBank/DDBJ databases">
        <authorList>
            <consortium name="Pathogen Informatics"/>
        </authorList>
    </citation>
    <scope>NUCLEOTIDE SEQUENCE [LARGE SCALE GENOMIC DNA]</scope>
</reference>
<dbReference type="EMBL" id="FLRJ01000320">
    <property type="protein sequence ID" value="SBT73309.1"/>
    <property type="molecule type" value="Genomic_DNA"/>
</dbReference>
<accession>A0A1C3KHR7</accession>
<gene>
    <name evidence="2" type="primary">PowCR01_000102100</name>
    <name evidence="2" type="ORF">POWCR01_000102100</name>
</gene>
<evidence type="ECO:0000313" key="3">
    <source>
        <dbReference type="Proteomes" id="UP000243200"/>
    </source>
</evidence>
<dbReference type="Proteomes" id="UP000243200">
    <property type="component" value="Unassembled WGS sequence"/>
</dbReference>
<dbReference type="VEuPathDB" id="PlasmoDB:POWCR01_000102100"/>
<dbReference type="InterPro" id="IPR008780">
    <property type="entry name" value="Plasmodium_Vir"/>
</dbReference>
<evidence type="ECO:0000313" key="2">
    <source>
        <dbReference type="EMBL" id="SBT73309.1"/>
    </source>
</evidence>
<name>A0A1C3KHR7_PLAOA</name>
<keyword evidence="1" id="KW-1133">Transmembrane helix</keyword>
<organism evidence="2 3">
    <name type="scientific">Plasmodium ovale</name>
    <name type="common">malaria parasite P. ovale</name>
    <dbReference type="NCBI Taxonomy" id="36330"/>
    <lineage>
        <taxon>Eukaryota</taxon>
        <taxon>Sar</taxon>
        <taxon>Alveolata</taxon>
        <taxon>Apicomplexa</taxon>
        <taxon>Aconoidasida</taxon>
        <taxon>Haemosporida</taxon>
        <taxon>Plasmodiidae</taxon>
        <taxon>Plasmodium</taxon>
        <taxon>Plasmodium (Plasmodium)</taxon>
    </lineage>
</organism>
<dbReference type="AlphaFoldDB" id="A0A1C3KHR7"/>
<keyword evidence="1" id="KW-0812">Transmembrane</keyword>
<dbReference type="Pfam" id="PF05795">
    <property type="entry name" value="Plasmodium_Vir"/>
    <property type="match status" value="2"/>
</dbReference>
<evidence type="ECO:0000256" key="1">
    <source>
        <dbReference type="SAM" id="Phobius"/>
    </source>
</evidence>
<keyword evidence="1" id="KW-0472">Membrane</keyword>